<feature type="domain" description="Gp5/Type VI secretion system Vgr protein OB-fold" evidence="1">
    <location>
        <begin position="158"/>
        <end position="231"/>
    </location>
</feature>
<evidence type="ECO:0000259" key="3">
    <source>
        <dbReference type="Pfam" id="PF13296"/>
    </source>
</evidence>
<reference evidence="4" key="1">
    <citation type="journal article" date="2023" name="Front. Microbiol.">
        <title>Ralstonia chuxiongensis sp. nov., Ralstonia mojiangensis sp. nov., and Ralstonia soli sp. nov., isolated from tobacco fields, are three novel species in the family Burkholderiaceae.</title>
        <authorList>
            <person name="Lu C.H."/>
            <person name="Zhang Y.Y."/>
            <person name="Jiang N."/>
            <person name="Chen W."/>
            <person name="Shao X."/>
            <person name="Zhao Z.M."/>
            <person name="Lu W.L."/>
            <person name="Hu X."/>
            <person name="Xi Y.X."/>
            <person name="Zou S.Y."/>
            <person name="Wei Q.J."/>
            <person name="Lin Z.L."/>
            <person name="Gong L."/>
            <person name="Gai X.T."/>
            <person name="Zhang L.Q."/>
            <person name="Li J.Y."/>
            <person name="Jin Y."/>
            <person name="Xia Z.Y."/>
        </authorList>
    </citation>
    <scope>NUCLEOTIDE SEQUENCE</scope>
    <source>
        <strain evidence="4">22TCCZM01-4</strain>
    </source>
</reference>
<organism evidence="4 5">
    <name type="scientific">Ralstonia mojiangensis</name>
    <dbReference type="NCBI Taxonomy" id="2953895"/>
    <lineage>
        <taxon>Bacteria</taxon>
        <taxon>Pseudomonadati</taxon>
        <taxon>Pseudomonadota</taxon>
        <taxon>Betaproteobacteria</taxon>
        <taxon>Burkholderiales</taxon>
        <taxon>Burkholderiaceae</taxon>
        <taxon>Ralstonia</taxon>
    </lineage>
</organism>
<dbReference type="Gene3D" id="3.55.50.10">
    <property type="entry name" value="Baseplate protein-like domains"/>
    <property type="match status" value="1"/>
</dbReference>
<dbReference type="EMBL" id="JAOCQJ010000007">
    <property type="protein sequence ID" value="MCT7318802.1"/>
    <property type="molecule type" value="Genomic_DNA"/>
</dbReference>
<dbReference type="Pfam" id="PF13296">
    <property type="entry name" value="T6SS_Vgr"/>
    <property type="match status" value="1"/>
</dbReference>
<dbReference type="Gene3D" id="2.40.50.230">
    <property type="entry name" value="Gp5 N-terminal domain"/>
    <property type="match status" value="1"/>
</dbReference>
<gene>
    <name evidence="4" type="ORF">N5I87_22500</name>
</gene>
<dbReference type="Pfam" id="PF04717">
    <property type="entry name" value="Phage_base_V"/>
    <property type="match status" value="1"/>
</dbReference>
<feature type="domain" description="DUF2345" evidence="2">
    <location>
        <begin position="405"/>
        <end position="553"/>
    </location>
</feature>
<dbReference type="SUPFAM" id="SSF69255">
    <property type="entry name" value="gp5 N-terminal domain-like"/>
    <property type="match status" value="1"/>
</dbReference>
<dbReference type="Pfam" id="PF05954">
    <property type="entry name" value="Phage_GPD"/>
    <property type="match status" value="1"/>
</dbReference>
<comment type="caution">
    <text evidence="4">The sequence shown here is derived from an EMBL/GenBank/DDBJ whole genome shotgun (WGS) entry which is preliminary data.</text>
</comment>
<evidence type="ECO:0000259" key="1">
    <source>
        <dbReference type="Pfam" id="PF04717"/>
    </source>
</evidence>
<dbReference type="InterPro" id="IPR006531">
    <property type="entry name" value="Gp5/Vgr_OB"/>
</dbReference>
<feature type="domain" description="Putative type VI secretion system Rhs element associated Vgr" evidence="3">
    <location>
        <begin position="260"/>
        <end position="367"/>
    </location>
</feature>
<dbReference type="Proteomes" id="UP001164374">
    <property type="component" value="Unassembled WGS sequence"/>
</dbReference>
<sequence length="662" mass="70460">MPWLDRLRTRSDCFVYQDKTALEIIEDVFSEYPTAHYKIAVTQPCAKRSICCQYREGQGSVRQLAAGQRFTLTQHFDSKHSEFVTLQVEHEAANNLGADIARLLSTTEIESGSYRNRFVAVPAEAPIVPPYRRRPTAPEGQAAVVIADDGAPLTTDRDHRVRVRFPWLRAPEVNAFSDPSSSDRTQVTAWVRVASASAGPNWGGNHLPRAGTQVLLTFIDGDIDRPMIAMQLHNTQDALPWAPADAPLGQALSGWHSQGLGGDGYNQWVVDDHPGQLRTRLASSTTNSQLNLGYVTSHGATGGDRGTWRGTGAELRTDAWAVVRAGRGLLLSTTARAQAVGTLLDAHEARGQLTAAQKTAQRLSDAAASQQALPLAANEAFEPIVKALDPAQDGKYPSNVNGQDSKQPVDKFGQPLLVTESPSSIALASQATTTVYAGRHLHGTAQADWHLAAGNVIAAAAAKGVSLFAQRNGIRAIAEGGPVSIQSHTDALAVLADKAVTVTSSAESVEILAQQNIVLHGGDSLIRLEGNAVTFETSGLLSVKGAGHPFEGPGGQAAALPALPIGALGEPTHFIELNHHYDDLEPVKGAPYKLHFSDGTTISGKVDDTGFARHEGVPPGDAKVEWGEDARKWAAESKRPNDRFGAASDADSAIALIKSLLS</sequence>
<evidence type="ECO:0000313" key="5">
    <source>
        <dbReference type="Proteomes" id="UP001164374"/>
    </source>
</evidence>
<protein>
    <submittedName>
        <fullName evidence="4">Type VI secretion system tip protein VgrG</fullName>
    </submittedName>
</protein>
<dbReference type="SUPFAM" id="SSF69279">
    <property type="entry name" value="Phage tail proteins"/>
    <property type="match status" value="2"/>
</dbReference>
<reference evidence="4" key="2">
    <citation type="submission" date="2023-02" db="EMBL/GenBank/DDBJ databases">
        <authorList>
            <person name="Lu C.-H."/>
        </authorList>
    </citation>
    <scope>NUCLEOTIDE SEQUENCE</scope>
    <source>
        <strain evidence="4">22TCCZM01-4</strain>
    </source>
</reference>
<proteinExistence type="predicted"/>
<evidence type="ECO:0000313" key="4">
    <source>
        <dbReference type="EMBL" id="MCT7318802.1"/>
    </source>
</evidence>
<dbReference type="Pfam" id="PF10106">
    <property type="entry name" value="DUF2345"/>
    <property type="match status" value="1"/>
</dbReference>
<dbReference type="InterPro" id="IPR037026">
    <property type="entry name" value="Vgr_OB-fold_dom_sf"/>
</dbReference>
<accession>A0AAE3I947</accession>
<dbReference type="InterPro" id="IPR018769">
    <property type="entry name" value="VgrG2_DUF2345"/>
</dbReference>
<dbReference type="AlphaFoldDB" id="A0AAE3I947"/>
<dbReference type="Gene3D" id="2.30.110.50">
    <property type="match status" value="1"/>
</dbReference>
<dbReference type="RefSeq" id="WP_260800758.1">
    <property type="nucleotide sequence ID" value="NZ_JAOCQJ010000007.1"/>
</dbReference>
<evidence type="ECO:0000259" key="2">
    <source>
        <dbReference type="Pfam" id="PF10106"/>
    </source>
</evidence>
<name>A0AAE3I947_9RALS</name>
<dbReference type="InterPro" id="IPR028244">
    <property type="entry name" value="T6SS_Rhs_Vgr_dom"/>
</dbReference>